<name>A0A3N7F0B8_POPTR</name>
<evidence type="ECO:0000313" key="2">
    <source>
        <dbReference type="EMBL" id="RQO90052.1"/>
    </source>
</evidence>
<keyword evidence="1" id="KW-0812">Transmembrane</keyword>
<dbReference type="EMBL" id="CM009294">
    <property type="protein sequence ID" value="RQO90052.1"/>
    <property type="molecule type" value="Genomic_DNA"/>
</dbReference>
<keyword evidence="1" id="KW-1133">Transmembrane helix</keyword>
<feature type="transmembrane region" description="Helical" evidence="1">
    <location>
        <begin position="42"/>
        <end position="62"/>
    </location>
</feature>
<reference evidence="2 3" key="1">
    <citation type="journal article" date="2006" name="Science">
        <title>The genome of black cottonwood, Populus trichocarpa (Torr. &amp; Gray).</title>
        <authorList>
            <person name="Tuskan G.A."/>
            <person name="Difazio S."/>
            <person name="Jansson S."/>
            <person name="Bohlmann J."/>
            <person name="Grigoriev I."/>
            <person name="Hellsten U."/>
            <person name="Putnam N."/>
            <person name="Ralph S."/>
            <person name="Rombauts S."/>
            <person name="Salamov A."/>
            <person name="Schein J."/>
            <person name="Sterck L."/>
            <person name="Aerts A."/>
            <person name="Bhalerao R.R."/>
            <person name="Bhalerao R.P."/>
            <person name="Blaudez D."/>
            <person name="Boerjan W."/>
            <person name="Brun A."/>
            <person name="Brunner A."/>
            <person name="Busov V."/>
            <person name="Campbell M."/>
            <person name="Carlson J."/>
            <person name="Chalot M."/>
            <person name="Chapman J."/>
            <person name="Chen G.L."/>
            <person name="Cooper D."/>
            <person name="Coutinho P.M."/>
            <person name="Couturier J."/>
            <person name="Covert S."/>
            <person name="Cronk Q."/>
            <person name="Cunningham R."/>
            <person name="Davis J."/>
            <person name="Degroeve S."/>
            <person name="Dejardin A."/>
            <person name="Depamphilis C."/>
            <person name="Detter J."/>
            <person name="Dirks B."/>
            <person name="Dubchak I."/>
            <person name="Duplessis S."/>
            <person name="Ehlting J."/>
            <person name="Ellis B."/>
            <person name="Gendler K."/>
            <person name="Goodstein D."/>
            <person name="Gribskov M."/>
            <person name="Grimwood J."/>
            <person name="Groover A."/>
            <person name="Gunter L."/>
            <person name="Hamberger B."/>
            <person name="Heinze B."/>
            <person name="Helariutta Y."/>
            <person name="Henrissat B."/>
            <person name="Holligan D."/>
            <person name="Holt R."/>
            <person name="Huang W."/>
            <person name="Islam-Faridi N."/>
            <person name="Jones S."/>
            <person name="Jones-Rhoades M."/>
            <person name="Jorgensen R."/>
            <person name="Joshi C."/>
            <person name="Kangasjarvi J."/>
            <person name="Karlsson J."/>
            <person name="Kelleher C."/>
            <person name="Kirkpatrick R."/>
            <person name="Kirst M."/>
            <person name="Kohler A."/>
            <person name="Kalluri U."/>
            <person name="Larimer F."/>
            <person name="Leebens-Mack J."/>
            <person name="Leple J.C."/>
            <person name="Locascio P."/>
            <person name="Lou Y."/>
            <person name="Lucas S."/>
            <person name="Martin F."/>
            <person name="Montanini B."/>
            <person name="Napoli C."/>
            <person name="Nelson D.R."/>
            <person name="Nelson C."/>
            <person name="Nieminen K."/>
            <person name="Nilsson O."/>
            <person name="Pereda V."/>
            <person name="Peter G."/>
            <person name="Philippe R."/>
            <person name="Pilate G."/>
            <person name="Poliakov A."/>
            <person name="Razumovskaya J."/>
            <person name="Richardson P."/>
            <person name="Rinaldi C."/>
            <person name="Ritland K."/>
            <person name="Rouze P."/>
            <person name="Ryaboy D."/>
            <person name="Schmutz J."/>
            <person name="Schrader J."/>
            <person name="Segerman B."/>
            <person name="Shin H."/>
            <person name="Siddiqui A."/>
            <person name="Sterky F."/>
            <person name="Terry A."/>
            <person name="Tsai C.J."/>
            <person name="Uberbacher E."/>
            <person name="Unneberg P."/>
            <person name="Vahala J."/>
            <person name="Wall K."/>
            <person name="Wessler S."/>
            <person name="Yang G."/>
            <person name="Yin T."/>
            <person name="Douglas C."/>
            <person name="Marra M."/>
            <person name="Sandberg G."/>
            <person name="Van de Peer Y."/>
            <person name="Rokhsar D."/>
        </authorList>
    </citation>
    <scope>NUCLEOTIDE SEQUENCE [LARGE SCALE GENOMIC DNA]</scope>
    <source>
        <strain evidence="3">cv. Nisqually</strain>
    </source>
</reference>
<organism evidence="2 3">
    <name type="scientific">Populus trichocarpa</name>
    <name type="common">Western balsam poplar</name>
    <name type="synonym">Populus balsamifera subsp. trichocarpa</name>
    <dbReference type="NCBI Taxonomy" id="3694"/>
    <lineage>
        <taxon>Eukaryota</taxon>
        <taxon>Viridiplantae</taxon>
        <taxon>Streptophyta</taxon>
        <taxon>Embryophyta</taxon>
        <taxon>Tracheophyta</taxon>
        <taxon>Spermatophyta</taxon>
        <taxon>Magnoliopsida</taxon>
        <taxon>eudicotyledons</taxon>
        <taxon>Gunneridae</taxon>
        <taxon>Pentapetalae</taxon>
        <taxon>rosids</taxon>
        <taxon>fabids</taxon>
        <taxon>Malpighiales</taxon>
        <taxon>Salicaceae</taxon>
        <taxon>Saliceae</taxon>
        <taxon>Populus</taxon>
    </lineage>
</organism>
<gene>
    <name evidence="2" type="ORF">POPTR_005G053150</name>
</gene>
<dbReference type="Proteomes" id="UP000006729">
    <property type="component" value="Chromosome 5"/>
</dbReference>
<evidence type="ECO:0000256" key="1">
    <source>
        <dbReference type="SAM" id="Phobius"/>
    </source>
</evidence>
<keyword evidence="3" id="KW-1185">Reference proteome</keyword>
<evidence type="ECO:0000313" key="3">
    <source>
        <dbReference type="Proteomes" id="UP000006729"/>
    </source>
</evidence>
<protein>
    <submittedName>
        <fullName evidence="2">Uncharacterized protein</fullName>
    </submittedName>
</protein>
<dbReference type="Gramene" id="Potri.005G053150.1.v4.1">
    <property type="protein sequence ID" value="Potri.005G053150.1.v4.1"/>
    <property type="gene ID" value="Potri.005G053150.v4.1"/>
</dbReference>
<keyword evidence="1" id="KW-0472">Membrane</keyword>
<sequence length="95" mass="11126">MTATNIWEKVVSFHDPIHPQQRPNNWEILMCQRRRKMLYGKFYYAVKGLCLLSLCEIFLLGMPDNSMQEFGGKIGFGRSFMKIFSSSNLSCFPFF</sequence>
<dbReference type="InParanoid" id="A0A3N7F0B8"/>
<dbReference type="AlphaFoldDB" id="A0A3N7F0B8"/>
<proteinExistence type="predicted"/>
<accession>A0A3N7F0B8</accession>